<dbReference type="GO" id="GO:0004222">
    <property type="term" value="F:metalloendopeptidase activity"/>
    <property type="evidence" value="ECO:0007669"/>
    <property type="project" value="TreeGrafter"/>
</dbReference>
<feature type="domain" description="M23ase beta-sheet core" evidence="2">
    <location>
        <begin position="213"/>
        <end position="310"/>
    </location>
</feature>
<dbReference type="PANTHER" id="PTHR21666:SF289">
    <property type="entry name" value="L-ALA--D-GLU ENDOPEPTIDASE"/>
    <property type="match status" value="1"/>
</dbReference>
<evidence type="ECO:0000256" key="1">
    <source>
        <dbReference type="ARBA" id="ARBA00022729"/>
    </source>
</evidence>
<name>A0A0U5B7S4_9BACL</name>
<dbReference type="PANTHER" id="PTHR21666">
    <property type="entry name" value="PEPTIDASE-RELATED"/>
    <property type="match status" value="1"/>
</dbReference>
<dbReference type="RefSeq" id="WP_096463832.1">
    <property type="nucleotide sequence ID" value="NZ_AP017312.1"/>
</dbReference>
<dbReference type="SUPFAM" id="SSF53955">
    <property type="entry name" value="Lysozyme-like"/>
    <property type="match status" value="1"/>
</dbReference>
<keyword evidence="3" id="KW-0378">Hydrolase</keyword>
<dbReference type="InterPro" id="IPR016047">
    <property type="entry name" value="M23ase_b-sheet_dom"/>
</dbReference>
<proteinExistence type="predicted"/>
<dbReference type="EMBL" id="AP017312">
    <property type="protein sequence ID" value="BAU26829.1"/>
    <property type="molecule type" value="Genomic_DNA"/>
</dbReference>
<dbReference type="EC" id="3.4.-.-" evidence="3"/>
<dbReference type="InterPro" id="IPR011055">
    <property type="entry name" value="Dup_hybrid_motif"/>
</dbReference>
<reference evidence="3 4" key="1">
    <citation type="submission" date="2015-12" db="EMBL/GenBank/DDBJ databases">
        <title>Genome sequence of Aneurinibacillus soli.</title>
        <authorList>
            <person name="Lee J.S."/>
            <person name="Lee K.C."/>
            <person name="Kim K.K."/>
            <person name="Lee B.W."/>
        </authorList>
    </citation>
    <scope>NUCLEOTIDE SEQUENCE [LARGE SCALE GENOMIC DNA]</scope>
    <source>
        <strain evidence="3 4">CB4</strain>
    </source>
</reference>
<dbReference type="Proteomes" id="UP000217696">
    <property type="component" value="Chromosome"/>
</dbReference>
<keyword evidence="1" id="KW-0732">Signal</keyword>
<dbReference type="Pfam" id="PF01551">
    <property type="entry name" value="Peptidase_M23"/>
    <property type="match status" value="1"/>
</dbReference>
<evidence type="ECO:0000313" key="4">
    <source>
        <dbReference type="Proteomes" id="UP000217696"/>
    </source>
</evidence>
<evidence type="ECO:0000259" key="2">
    <source>
        <dbReference type="Pfam" id="PF01551"/>
    </source>
</evidence>
<organism evidence="3 4">
    <name type="scientific">Aneurinibacillus soli</name>
    <dbReference type="NCBI Taxonomy" id="1500254"/>
    <lineage>
        <taxon>Bacteria</taxon>
        <taxon>Bacillati</taxon>
        <taxon>Bacillota</taxon>
        <taxon>Bacilli</taxon>
        <taxon>Bacillales</taxon>
        <taxon>Paenibacillaceae</taxon>
        <taxon>Aneurinibacillus group</taxon>
        <taxon>Aneurinibacillus</taxon>
    </lineage>
</organism>
<sequence>MWYKRLLAFSLIVFLCAVSLPVSVARADTDSEQVSRERKVLFEHMQAITGVPWQYLAAVDQYERSVRKSSKKTEDSSPSQTRLTGISVPSAMWRGVLNPLDTDVNPRSIAFFGGIGKDGDGDGKADLRNDLDVVYTIACYLGQFGFTDNDLRISLWQYYTYDRSVETISGLVKLYRHHNTLHLVGSAFPVPLHYSYSYKNTWGDPRGWGGRRIHEGTDIFAGYGTPVRATRHGVIESMGWNPYGGWRIGIRDVDTIYHYYAHLNGFNKKFKVGDIVAPGDVIGYVGSSGYGKPGTSGKFPPHLHYGIYKDRGNGEYSFDPYPSLKRWENEERKNQSKKKKR</sequence>
<dbReference type="AlphaFoldDB" id="A0A0U5B7S4"/>
<dbReference type="InterPro" id="IPR023346">
    <property type="entry name" value="Lysozyme-like_dom_sf"/>
</dbReference>
<gene>
    <name evidence="3" type="primary">lytH</name>
    <name evidence="3" type="ORF">CB4_00998</name>
</gene>
<dbReference type="SUPFAM" id="SSF51261">
    <property type="entry name" value="Duplicated hybrid motif"/>
    <property type="match status" value="1"/>
</dbReference>
<dbReference type="InterPro" id="IPR050570">
    <property type="entry name" value="Cell_wall_metabolism_enzyme"/>
</dbReference>
<dbReference type="CDD" id="cd12797">
    <property type="entry name" value="M23_peptidase"/>
    <property type="match status" value="1"/>
</dbReference>
<dbReference type="OrthoDB" id="9810477at2"/>
<protein>
    <submittedName>
        <fullName evidence="3">L-Ala--D-Glu endopeptidase</fullName>
        <ecNumber evidence="3">3.4.-.-</ecNumber>
    </submittedName>
</protein>
<dbReference type="KEGG" id="asoc:CB4_00998"/>
<keyword evidence="4" id="KW-1185">Reference proteome</keyword>
<accession>A0A0U5B7S4</accession>
<dbReference type="Gene3D" id="2.70.70.10">
    <property type="entry name" value="Glucose Permease (Domain IIA)"/>
    <property type="match status" value="1"/>
</dbReference>
<evidence type="ECO:0000313" key="3">
    <source>
        <dbReference type="EMBL" id="BAU26829.1"/>
    </source>
</evidence>